<sequence length="146" mass="14322">MSAAQQAAQQAMSGMQQAARQAGMPGLPAGVDPKTGLPKLGGTAGAGGNVSGGVGSSPVAKELSQTSKLFPRANIAAGPAGTTWGGRAGMTPLTGMPGSPGAAGAPGRGAGQGDNEHKRPTYLESTEHLEEALGEAPRVVKPVVEK</sequence>
<proteinExistence type="predicted"/>
<evidence type="ECO:0000256" key="1">
    <source>
        <dbReference type="SAM" id="MobiDB-lite"/>
    </source>
</evidence>
<evidence type="ECO:0000313" key="3">
    <source>
        <dbReference type="Proteomes" id="UP000188836"/>
    </source>
</evidence>
<feature type="compositionally biased region" description="Gly residues" evidence="1">
    <location>
        <begin position="42"/>
        <end position="55"/>
    </location>
</feature>
<organism evidence="2 3">
    <name type="scientific">Nocardia donostiensis</name>
    <dbReference type="NCBI Taxonomy" id="1538463"/>
    <lineage>
        <taxon>Bacteria</taxon>
        <taxon>Bacillati</taxon>
        <taxon>Actinomycetota</taxon>
        <taxon>Actinomycetes</taxon>
        <taxon>Mycobacteriales</taxon>
        <taxon>Nocardiaceae</taxon>
        <taxon>Nocardia</taxon>
    </lineage>
</organism>
<protein>
    <submittedName>
        <fullName evidence="2">Uncharacterized protein</fullName>
    </submittedName>
</protein>
<accession>A0A1W0BE62</accession>
<comment type="caution">
    <text evidence="2">The sequence shown here is derived from an EMBL/GenBank/DDBJ whole genome shotgun (WGS) entry which is preliminary data.</text>
</comment>
<name>A0A1W0BE62_9NOCA</name>
<dbReference type="STRING" id="1538463.B0T36_01135"/>
<keyword evidence="3" id="KW-1185">Reference proteome</keyword>
<feature type="region of interest" description="Disordered" evidence="1">
    <location>
        <begin position="1"/>
        <end position="124"/>
    </location>
</feature>
<feature type="compositionally biased region" description="Basic and acidic residues" evidence="1">
    <location>
        <begin position="114"/>
        <end position="124"/>
    </location>
</feature>
<dbReference type="AlphaFoldDB" id="A0A1W0BE62"/>
<dbReference type="Proteomes" id="UP000188836">
    <property type="component" value="Unassembled WGS sequence"/>
</dbReference>
<reference evidence="2 3" key="1">
    <citation type="journal article" date="2016" name="Antonie Van Leeuwenhoek">
        <title>Nocardia donostiensis sp. nov., isolated from human respiratory specimens.</title>
        <authorList>
            <person name="Ercibengoa M."/>
            <person name="Bell M."/>
            <person name="Marimon J.M."/>
            <person name="Humrighouse B."/>
            <person name="Klenk H.P."/>
            <person name="Potter G."/>
            <person name="Perez-Trallero E."/>
        </authorList>
    </citation>
    <scope>NUCLEOTIDE SEQUENCE [LARGE SCALE GENOMIC DNA]</scope>
    <source>
        <strain evidence="2 3">X1655</strain>
    </source>
</reference>
<feature type="compositionally biased region" description="Low complexity" evidence="1">
    <location>
        <begin position="1"/>
        <end position="24"/>
    </location>
</feature>
<evidence type="ECO:0000313" key="2">
    <source>
        <dbReference type="EMBL" id="ONM50527.1"/>
    </source>
</evidence>
<gene>
    <name evidence="2" type="ORF">B0T46_01030</name>
</gene>
<dbReference type="EMBL" id="MUMY01000001">
    <property type="protein sequence ID" value="ONM50527.1"/>
    <property type="molecule type" value="Genomic_DNA"/>
</dbReference>